<accession>A0A9D4NQD5</accession>
<reference evidence="1" key="2">
    <citation type="submission" date="2020-11" db="EMBL/GenBank/DDBJ databases">
        <authorList>
            <person name="McCartney M.A."/>
            <person name="Auch B."/>
            <person name="Kono T."/>
            <person name="Mallez S."/>
            <person name="Becker A."/>
            <person name="Gohl D.M."/>
            <person name="Silverstein K.A.T."/>
            <person name="Koren S."/>
            <person name="Bechman K.B."/>
            <person name="Herman A."/>
            <person name="Abrahante J.E."/>
            <person name="Garbe J."/>
        </authorList>
    </citation>
    <scope>NUCLEOTIDE SEQUENCE</scope>
    <source>
        <strain evidence="1">Duluth1</strain>
        <tissue evidence="1">Whole animal</tissue>
    </source>
</reference>
<gene>
    <name evidence="1" type="ORF">DPMN_022308</name>
</gene>
<keyword evidence="2" id="KW-1185">Reference proteome</keyword>
<proteinExistence type="predicted"/>
<organism evidence="1 2">
    <name type="scientific">Dreissena polymorpha</name>
    <name type="common">Zebra mussel</name>
    <name type="synonym">Mytilus polymorpha</name>
    <dbReference type="NCBI Taxonomy" id="45954"/>
    <lineage>
        <taxon>Eukaryota</taxon>
        <taxon>Metazoa</taxon>
        <taxon>Spiralia</taxon>
        <taxon>Lophotrochozoa</taxon>
        <taxon>Mollusca</taxon>
        <taxon>Bivalvia</taxon>
        <taxon>Autobranchia</taxon>
        <taxon>Heteroconchia</taxon>
        <taxon>Euheterodonta</taxon>
        <taxon>Imparidentia</taxon>
        <taxon>Neoheterodontei</taxon>
        <taxon>Myida</taxon>
        <taxon>Dreissenoidea</taxon>
        <taxon>Dreissenidae</taxon>
        <taxon>Dreissena</taxon>
    </lineage>
</organism>
<name>A0A9D4NQD5_DREPO</name>
<comment type="caution">
    <text evidence="1">The sequence shown here is derived from an EMBL/GenBank/DDBJ whole genome shotgun (WGS) entry which is preliminary data.</text>
</comment>
<reference evidence="1" key="1">
    <citation type="journal article" date="2019" name="bioRxiv">
        <title>The Genome of the Zebra Mussel, Dreissena polymorpha: A Resource for Invasive Species Research.</title>
        <authorList>
            <person name="McCartney M.A."/>
            <person name="Auch B."/>
            <person name="Kono T."/>
            <person name="Mallez S."/>
            <person name="Zhang Y."/>
            <person name="Obille A."/>
            <person name="Becker A."/>
            <person name="Abrahante J.E."/>
            <person name="Garbe J."/>
            <person name="Badalamenti J.P."/>
            <person name="Herman A."/>
            <person name="Mangelson H."/>
            <person name="Liachko I."/>
            <person name="Sullivan S."/>
            <person name="Sone E.D."/>
            <person name="Koren S."/>
            <person name="Silverstein K.A.T."/>
            <person name="Beckman K.B."/>
            <person name="Gohl D.M."/>
        </authorList>
    </citation>
    <scope>NUCLEOTIDE SEQUENCE</scope>
    <source>
        <strain evidence="1">Duluth1</strain>
        <tissue evidence="1">Whole animal</tissue>
    </source>
</reference>
<dbReference type="EMBL" id="JAIWYP010000001">
    <property type="protein sequence ID" value="KAH3898107.1"/>
    <property type="molecule type" value="Genomic_DNA"/>
</dbReference>
<dbReference type="Proteomes" id="UP000828390">
    <property type="component" value="Unassembled WGS sequence"/>
</dbReference>
<evidence type="ECO:0000313" key="1">
    <source>
        <dbReference type="EMBL" id="KAH3898107.1"/>
    </source>
</evidence>
<sequence>MTGSNIRTSYSQSQPVVLIGKGRLRGTGVVNTNQPLVWSSNIINDPNRKHSPLTSLPDYCFDITPTPSIRHTELLSGNCQLKVSVGGVTSLA</sequence>
<protein>
    <submittedName>
        <fullName evidence="1">Uncharacterized protein</fullName>
    </submittedName>
</protein>
<dbReference type="AlphaFoldDB" id="A0A9D4NQD5"/>
<evidence type="ECO:0000313" key="2">
    <source>
        <dbReference type="Proteomes" id="UP000828390"/>
    </source>
</evidence>